<dbReference type="InterPro" id="IPR038314">
    <property type="entry name" value="T6SS_sf"/>
</dbReference>
<dbReference type="Proteomes" id="UP001064262">
    <property type="component" value="Unassembled WGS sequence"/>
</dbReference>
<evidence type="ECO:0000256" key="1">
    <source>
        <dbReference type="SAM" id="SignalP"/>
    </source>
</evidence>
<protein>
    <submittedName>
        <fullName evidence="2">Type VI secretion system amidase immunity protein Tai4</fullName>
    </submittedName>
</protein>
<accession>A0A9J6PJV5</accession>
<dbReference type="AlphaFoldDB" id="A0A9J6PJV5"/>
<comment type="caution">
    <text evidence="2">The sequence shown here is derived from an EMBL/GenBank/DDBJ whole genome shotgun (WGS) entry which is preliminary data.</text>
</comment>
<feature type="chain" id="PRO_5039928491" evidence="1">
    <location>
        <begin position="24"/>
        <end position="139"/>
    </location>
</feature>
<keyword evidence="3" id="KW-1185">Reference proteome</keyword>
<reference evidence="2" key="1">
    <citation type="submission" date="2022-09" db="EMBL/GenBank/DDBJ databases">
        <title>Winslowiella arboricola sp. nov., isolated from bleeding cankers on broadleaf hosts.</title>
        <authorList>
            <person name="Brady C."/>
            <person name="Kaur S."/>
            <person name="Crampton B."/>
            <person name="Maddock D."/>
            <person name="Arnold D."/>
            <person name="Denman S."/>
        </authorList>
    </citation>
    <scope>NUCLEOTIDE SEQUENCE</scope>
    <source>
        <strain evidence="2">BAC 15a-03b</strain>
    </source>
</reference>
<dbReference type="Gene3D" id="1.20.120.1620">
    <property type="match status" value="1"/>
</dbReference>
<dbReference type="InterPro" id="IPR032032">
    <property type="entry name" value="Tai4"/>
</dbReference>
<feature type="signal peptide" evidence="1">
    <location>
        <begin position="1"/>
        <end position="23"/>
    </location>
</feature>
<dbReference type="EMBL" id="JAODIM010000037">
    <property type="protein sequence ID" value="MCU5777022.1"/>
    <property type="molecule type" value="Genomic_DNA"/>
</dbReference>
<organism evidence="2 3">
    <name type="scientific">Winslowiella arboricola</name>
    <dbReference type="NCBI Taxonomy" id="2978220"/>
    <lineage>
        <taxon>Bacteria</taxon>
        <taxon>Pseudomonadati</taxon>
        <taxon>Pseudomonadota</taxon>
        <taxon>Gammaproteobacteria</taxon>
        <taxon>Enterobacterales</taxon>
        <taxon>Erwiniaceae</taxon>
        <taxon>Winslowiella</taxon>
    </lineage>
</organism>
<dbReference type="RefSeq" id="WP_267143350.1">
    <property type="nucleotide sequence ID" value="NZ_JAODIL010000077.1"/>
</dbReference>
<sequence>MASQPLNLFFSALTVVVTFSASALPETAYRTYAQSYKDAALAFCIATAYKADEHASTDAAASARGIDNWGQYDLEESTGKVPELIDKYLAREYHSKHSREIKLDLMKCMDMYHGAELEALVKQYVEHPDRTYAQDELSR</sequence>
<dbReference type="Pfam" id="PF16695">
    <property type="entry name" value="Tai4"/>
    <property type="match status" value="1"/>
</dbReference>
<evidence type="ECO:0000313" key="2">
    <source>
        <dbReference type="EMBL" id="MCU5777022.1"/>
    </source>
</evidence>
<proteinExistence type="predicted"/>
<gene>
    <name evidence="2" type="ORF">N5923_05900</name>
</gene>
<name>A0A9J6PJV5_9GAMM</name>
<evidence type="ECO:0000313" key="3">
    <source>
        <dbReference type="Proteomes" id="UP001064262"/>
    </source>
</evidence>
<keyword evidence="1" id="KW-0732">Signal</keyword>